<evidence type="ECO:0000313" key="10">
    <source>
        <dbReference type="Proteomes" id="UP000198619"/>
    </source>
</evidence>
<dbReference type="PANTHER" id="PTHR30572:SF4">
    <property type="entry name" value="ABC TRANSPORTER PERMEASE YTRF"/>
    <property type="match status" value="1"/>
</dbReference>
<feature type="transmembrane region" description="Helical" evidence="7">
    <location>
        <begin position="341"/>
        <end position="361"/>
    </location>
</feature>
<feature type="domain" description="ABC3 transporter permease C-terminal" evidence="8">
    <location>
        <begin position="734"/>
        <end position="860"/>
    </location>
</feature>
<evidence type="ECO:0000313" key="9">
    <source>
        <dbReference type="EMBL" id="SFB26113.1"/>
    </source>
</evidence>
<dbReference type="AlphaFoldDB" id="A0A1I0ZPP4"/>
<protein>
    <submittedName>
        <fullName evidence="9">Putative ABC transport system permease protein</fullName>
    </submittedName>
</protein>
<accession>A0A1I0ZPP4</accession>
<name>A0A1I0ZPP4_9CLOT</name>
<reference evidence="9 10" key="1">
    <citation type="submission" date="2016-10" db="EMBL/GenBank/DDBJ databases">
        <authorList>
            <person name="de Groot N.N."/>
        </authorList>
    </citation>
    <scope>NUCLEOTIDE SEQUENCE [LARGE SCALE GENOMIC DNA]</scope>
    <source>
        <strain evidence="9 10">DSM 12271</strain>
    </source>
</reference>
<evidence type="ECO:0000256" key="1">
    <source>
        <dbReference type="ARBA" id="ARBA00004651"/>
    </source>
</evidence>
<organism evidence="9 10">
    <name type="scientific">Clostridium frigidicarnis</name>
    <dbReference type="NCBI Taxonomy" id="84698"/>
    <lineage>
        <taxon>Bacteria</taxon>
        <taxon>Bacillati</taxon>
        <taxon>Bacillota</taxon>
        <taxon>Clostridia</taxon>
        <taxon>Eubacteriales</taxon>
        <taxon>Clostridiaceae</taxon>
        <taxon>Clostridium</taxon>
    </lineage>
</organism>
<dbReference type="Proteomes" id="UP000198619">
    <property type="component" value="Unassembled WGS sequence"/>
</dbReference>
<feature type="domain" description="ABC3 transporter permease C-terminal" evidence="8">
    <location>
        <begin position="254"/>
        <end position="374"/>
    </location>
</feature>
<keyword evidence="5 7" id="KW-0472">Membrane</keyword>
<dbReference type="Pfam" id="PF02687">
    <property type="entry name" value="FtsX"/>
    <property type="match status" value="2"/>
</dbReference>
<sequence length="867" mass="97587">MNNYKTLSIKYLLNQKKQSLLTISSIVLSITLITSLLTGFLTFNNMQKENAINTSGLYHTKILDLTSDESNSLKTNDKVSNVGNETFIDKVQLSDKTFLDVFAYDSNLFTMKEKTLESGRMPINSNEIALEHWVLNLINKNLQLNDTVTLDIAGVKKNFTFVGLIRTNSSSTLYDRTGTAIINDSNIKDFTHLDNPNYNSYILIKDDLKIQKSIENVIANSNLSSKTLEDNNKLLNILFENKDSDTFMTLIAIIFICLLIIFASIAVIHNAFSISVLERIKELGALRSIGCTKKQIKRMLKYEALLLGLVAIPIGLCIGLLIMTILVVIINHTYSGNTSLIINPCVLLFISLLGLVSVLISSRSPLSIASKLSPIEAMNNSSTTIKENINKKHSFLYNRSSIIGKISLKNMKRNKKRFRSTVFSISLSIILFISFYSIINYSFTMVNLLSNNGDFQSDLRISHESIVGSESKNNSSFVAEEGFTNDFYNKLKNIDGVDNVYKRNFRHVVSFFDFGKLDNEYINFLKDTKSLPNTFKNKEYFLTTSSGFYGYEDDQLKDCNQYLKNGSIDIDEMNSNNGVLIIQNSLILNSNNNKIKNINLCNLKVGDEIFLDFDLSSDVDGYTEMINSSEDHNINKFQKVKVVGILNNVPYDRKCPSGGLGLISTSKVYKNLSRRDTSEGFDVKINSKSDKNYVSKTVEDICNDTPNSIFEDFNKTNATQKQYYIKISIFLYGIVAIIVLISILNIANTINTNIFLKTKEFATLKSIGITPKQLKKMIVLESTSYGILGSIYGCIIGFLISIAAYQLLFSIIKGFFIHGNIMDFSFNFPWLAILISFSTAIIICLLSTISPLRKMLKINIIENLRTN</sequence>
<evidence type="ECO:0000256" key="4">
    <source>
        <dbReference type="ARBA" id="ARBA00022989"/>
    </source>
</evidence>
<feature type="transmembrane region" description="Helical" evidence="7">
    <location>
        <begin position="304"/>
        <end position="329"/>
    </location>
</feature>
<comment type="similarity">
    <text evidence="6">Belongs to the ABC-4 integral membrane protein family.</text>
</comment>
<feature type="transmembrane region" description="Helical" evidence="7">
    <location>
        <begin position="418"/>
        <end position="439"/>
    </location>
</feature>
<gene>
    <name evidence="9" type="ORF">SAMN04488528_102241</name>
</gene>
<dbReference type="OrthoDB" id="9793166at2"/>
<evidence type="ECO:0000256" key="7">
    <source>
        <dbReference type="SAM" id="Phobius"/>
    </source>
</evidence>
<keyword evidence="4 7" id="KW-1133">Transmembrane helix</keyword>
<evidence type="ECO:0000256" key="3">
    <source>
        <dbReference type="ARBA" id="ARBA00022692"/>
    </source>
</evidence>
<feature type="transmembrane region" description="Helical" evidence="7">
    <location>
        <begin position="723"/>
        <end position="747"/>
    </location>
</feature>
<dbReference type="GO" id="GO:0005886">
    <property type="term" value="C:plasma membrane"/>
    <property type="evidence" value="ECO:0007669"/>
    <property type="project" value="UniProtKB-SubCell"/>
</dbReference>
<dbReference type="PANTHER" id="PTHR30572">
    <property type="entry name" value="MEMBRANE COMPONENT OF TRANSPORTER-RELATED"/>
    <property type="match status" value="1"/>
</dbReference>
<feature type="transmembrane region" description="Helical" evidence="7">
    <location>
        <begin position="785"/>
        <end position="808"/>
    </location>
</feature>
<dbReference type="RefSeq" id="WP_090042071.1">
    <property type="nucleotide sequence ID" value="NZ_FOKI01000022.1"/>
</dbReference>
<dbReference type="STRING" id="84698.SAMN04488528_102241"/>
<dbReference type="InterPro" id="IPR050250">
    <property type="entry name" value="Macrolide_Exporter_MacB"/>
</dbReference>
<evidence type="ECO:0000256" key="2">
    <source>
        <dbReference type="ARBA" id="ARBA00022475"/>
    </source>
</evidence>
<dbReference type="EMBL" id="FOKI01000022">
    <property type="protein sequence ID" value="SFB26113.1"/>
    <property type="molecule type" value="Genomic_DNA"/>
</dbReference>
<dbReference type="GO" id="GO:0022857">
    <property type="term" value="F:transmembrane transporter activity"/>
    <property type="evidence" value="ECO:0007669"/>
    <property type="project" value="TreeGrafter"/>
</dbReference>
<keyword evidence="3 7" id="KW-0812">Transmembrane</keyword>
<feature type="transmembrane region" description="Helical" evidence="7">
    <location>
        <begin position="20"/>
        <end position="43"/>
    </location>
</feature>
<evidence type="ECO:0000256" key="5">
    <source>
        <dbReference type="ARBA" id="ARBA00023136"/>
    </source>
</evidence>
<feature type="transmembrane region" description="Helical" evidence="7">
    <location>
        <begin position="247"/>
        <end position="272"/>
    </location>
</feature>
<evidence type="ECO:0000256" key="6">
    <source>
        <dbReference type="ARBA" id="ARBA00038076"/>
    </source>
</evidence>
<comment type="subcellular location">
    <subcellularLocation>
        <location evidence="1">Cell membrane</location>
        <topology evidence="1">Multi-pass membrane protein</topology>
    </subcellularLocation>
</comment>
<feature type="transmembrane region" description="Helical" evidence="7">
    <location>
        <begin position="828"/>
        <end position="849"/>
    </location>
</feature>
<evidence type="ECO:0000259" key="8">
    <source>
        <dbReference type="Pfam" id="PF02687"/>
    </source>
</evidence>
<keyword evidence="2" id="KW-1003">Cell membrane</keyword>
<proteinExistence type="inferred from homology"/>
<keyword evidence="10" id="KW-1185">Reference proteome</keyword>
<dbReference type="InterPro" id="IPR003838">
    <property type="entry name" value="ABC3_permease_C"/>
</dbReference>